<protein>
    <submittedName>
        <fullName evidence="1">Uncharacterized protein</fullName>
    </submittedName>
</protein>
<gene>
    <name evidence="1" type="ORF">M404DRAFT_1000413</name>
</gene>
<organism evidence="1 2">
    <name type="scientific">Pisolithus tinctorius Marx 270</name>
    <dbReference type="NCBI Taxonomy" id="870435"/>
    <lineage>
        <taxon>Eukaryota</taxon>
        <taxon>Fungi</taxon>
        <taxon>Dikarya</taxon>
        <taxon>Basidiomycota</taxon>
        <taxon>Agaricomycotina</taxon>
        <taxon>Agaricomycetes</taxon>
        <taxon>Agaricomycetidae</taxon>
        <taxon>Boletales</taxon>
        <taxon>Sclerodermatineae</taxon>
        <taxon>Pisolithaceae</taxon>
        <taxon>Pisolithus</taxon>
    </lineage>
</organism>
<sequence length="426" mass="47628">MVRTRSSTKNAKGGSASRVSISTMIMDAVKVKANCEQAIPETTYHSVQEREPEPTGQHHNFCILCQDGGDLWPCSNCERVVCSLCMTVPVEVQEKVRASDIMFECVCCHWLKSRRSSTGFYRDGTHVFEDWLKVNRPMELSVRSSLLSHPTLVIHLRLQSIPAGGPVEMATQVLAPYFPNGGFRFIDLPFNIGTKTLMDHSDNSCGDLFFGATPGGKNKASLPSECLDALLSPFDNILHGGLFVLLACGLVVRNEECFVSLQDAVVRHRFSSTIAFDAERLQTILTSNLIMGVVERMFIEGYPVQMAMSEALGESSRLRYHSNVYLLTLAYTDTTSRLTITKFMWSHRDIWPWGAPLLTQCPQCGCIQVQWFKCANNECGKVNGSGPQKFRFTKAPDITLLKPRKRSNSAWLEMPMGVREFPLHVS</sequence>
<dbReference type="OrthoDB" id="2693558at2759"/>
<dbReference type="EMBL" id="KN831969">
    <property type="protein sequence ID" value="KIO04936.1"/>
    <property type="molecule type" value="Genomic_DNA"/>
</dbReference>
<name>A0A0C3PAK2_PISTI</name>
<reference evidence="1 2" key="1">
    <citation type="submission" date="2014-04" db="EMBL/GenBank/DDBJ databases">
        <authorList>
            <consortium name="DOE Joint Genome Institute"/>
            <person name="Kuo A."/>
            <person name="Kohler A."/>
            <person name="Costa M.D."/>
            <person name="Nagy L.G."/>
            <person name="Floudas D."/>
            <person name="Copeland A."/>
            <person name="Barry K.W."/>
            <person name="Cichocki N."/>
            <person name="Veneault-Fourrey C."/>
            <person name="LaButti K."/>
            <person name="Lindquist E.A."/>
            <person name="Lipzen A."/>
            <person name="Lundell T."/>
            <person name="Morin E."/>
            <person name="Murat C."/>
            <person name="Sun H."/>
            <person name="Tunlid A."/>
            <person name="Henrissat B."/>
            <person name="Grigoriev I.V."/>
            <person name="Hibbett D.S."/>
            <person name="Martin F."/>
            <person name="Nordberg H.P."/>
            <person name="Cantor M.N."/>
            <person name="Hua S.X."/>
        </authorList>
    </citation>
    <scope>NUCLEOTIDE SEQUENCE [LARGE SCALE GENOMIC DNA]</scope>
    <source>
        <strain evidence="1 2">Marx 270</strain>
    </source>
</reference>
<dbReference type="Proteomes" id="UP000054217">
    <property type="component" value="Unassembled WGS sequence"/>
</dbReference>
<dbReference type="AlphaFoldDB" id="A0A0C3PAK2"/>
<accession>A0A0C3PAK2</accession>
<proteinExistence type="predicted"/>
<dbReference type="STRING" id="870435.A0A0C3PAK2"/>
<keyword evidence="2" id="KW-1185">Reference proteome</keyword>
<reference evidence="2" key="2">
    <citation type="submission" date="2015-01" db="EMBL/GenBank/DDBJ databases">
        <title>Evolutionary Origins and Diversification of the Mycorrhizal Mutualists.</title>
        <authorList>
            <consortium name="DOE Joint Genome Institute"/>
            <consortium name="Mycorrhizal Genomics Consortium"/>
            <person name="Kohler A."/>
            <person name="Kuo A."/>
            <person name="Nagy L.G."/>
            <person name="Floudas D."/>
            <person name="Copeland A."/>
            <person name="Barry K.W."/>
            <person name="Cichocki N."/>
            <person name="Veneault-Fourrey C."/>
            <person name="LaButti K."/>
            <person name="Lindquist E.A."/>
            <person name="Lipzen A."/>
            <person name="Lundell T."/>
            <person name="Morin E."/>
            <person name="Murat C."/>
            <person name="Riley R."/>
            <person name="Ohm R."/>
            <person name="Sun H."/>
            <person name="Tunlid A."/>
            <person name="Henrissat B."/>
            <person name="Grigoriev I.V."/>
            <person name="Hibbett D.S."/>
            <person name="Martin F."/>
        </authorList>
    </citation>
    <scope>NUCLEOTIDE SEQUENCE [LARGE SCALE GENOMIC DNA]</scope>
    <source>
        <strain evidence="2">Marx 270</strain>
    </source>
</reference>
<evidence type="ECO:0000313" key="2">
    <source>
        <dbReference type="Proteomes" id="UP000054217"/>
    </source>
</evidence>
<dbReference type="InParanoid" id="A0A0C3PAK2"/>
<dbReference type="HOGENOM" id="CLU_027016_1_1_1"/>
<evidence type="ECO:0000313" key="1">
    <source>
        <dbReference type="EMBL" id="KIO04936.1"/>
    </source>
</evidence>